<protein>
    <submittedName>
        <fullName evidence="10">TonB-dependent receptor</fullName>
    </submittedName>
</protein>
<comment type="caution">
    <text evidence="10">The sequence shown here is derived from an EMBL/GenBank/DDBJ whole genome shotgun (WGS) entry which is preliminary data.</text>
</comment>
<keyword evidence="4 7" id="KW-0812">Transmembrane</keyword>
<keyword evidence="2 7" id="KW-0813">Transport</keyword>
<evidence type="ECO:0000313" key="10">
    <source>
        <dbReference type="EMBL" id="MBS0030312.1"/>
    </source>
</evidence>
<dbReference type="PROSITE" id="PS52016">
    <property type="entry name" value="TONB_DEPENDENT_REC_3"/>
    <property type="match status" value="1"/>
</dbReference>
<dbReference type="Pfam" id="PF07715">
    <property type="entry name" value="Plug"/>
    <property type="match status" value="1"/>
</dbReference>
<keyword evidence="6 7" id="KW-0998">Cell outer membrane</keyword>
<evidence type="ECO:0000256" key="5">
    <source>
        <dbReference type="ARBA" id="ARBA00023136"/>
    </source>
</evidence>
<dbReference type="EMBL" id="JAGTXB010000013">
    <property type="protein sequence ID" value="MBS0030312.1"/>
    <property type="molecule type" value="Genomic_DNA"/>
</dbReference>
<evidence type="ECO:0000256" key="1">
    <source>
        <dbReference type="ARBA" id="ARBA00004571"/>
    </source>
</evidence>
<dbReference type="Proteomes" id="UP000676386">
    <property type="component" value="Unassembled WGS sequence"/>
</dbReference>
<evidence type="ECO:0000256" key="3">
    <source>
        <dbReference type="ARBA" id="ARBA00022452"/>
    </source>
</evidence>
<feature type="chain" id="PRO_5045128359" evidence="8">
    <location>
        <begin position="36"/>
        <end position="1111"/>
    </location>
</feature>
<dbReference type="RefSeq" id="WP_211975446.1">
    <property type="nucleotide sequence ID" value="NZ_CBFHAM010000004.1"/>
</dbReference>
<dbReference type="InterPro" id="IPR039426">
    <property type="entry name" value="TonB-dep_rcpt-like"/>
</dbReference>
<dbReference type="Gene3D" id="2.40.170.20">
    <property type="entry name" value="TonB-dependent receptor, beta-barrel domain"/>
    <property type="match status" value="1"/>
</dbReference>
<evidence type="ECO:0000259" key="9">
    <source>
        <dbReference type="SMART" id="SM00965"/>
    </source>
</evidence>
<dbReference type="InterPro" id="IPR023996">
    <property type="entry name" value="TonB-dep_OMP_SusC/RagA"/>
</dbReference>
<keyword evidence="10" id="KW-0675">Receptor</keyword>
<accession>A0ABS5J795</accession>
<comment type="similarity">
    <text evidence="7">Belongs to the TonB-dependent receptor family.</text>
</comment>
<evidence type="ECO:0000256" key="8">
    <source>
        <dbReference type="SAM" id="SignalP"/>
    </source>
</evidence>
<keyword evidence="5 7" id="KW-0472">Membrane</keyword>
<proteinExistence type="inferred from homology"/>
<reference evidence="10 11" key="1">
    <citation type="submission" date="2021-04" db="EMBL/GenBank/DDBJ databases">
        <title>Chitinophaga sp. nov., isolated from the rhizosphere soil.</title>
        <authorList>
            <person name="He S."/>
        </authorList>
    </citation>
    <scope>NUCLEOTIDE SEQUENCE [LARGE SCALE GENOMIC DNA]</scope>
    <source>
        <strain evidence="10 11">2R12</strain>
    </source>
</reference>
<evidence type="ECO:0000256" key="6">
    <source>
        <dbReference type="ARBA" id="ARBA00023237"/>
    </source>
</evidence>
<gene>
    <name evidence="10" type="ORF">KE626_23505</name>
</gene>
<comment type="subcellular location">
    <subcellularLocation>
        <location evidence="1 7">Cell outer membrane</location>
        <topology evidence="1 7">Multi-pass membrane protein</topology>
    </subcellularLocation>
</comment>
<dbReference type="InterPro" id="IPR023997">
    <property type="entry name" value="TonB-dep_OMP_SusC/RagA_CS"/>
</dbReference>
<dbReference type="InterPro" id="IPR037066">
    <property type="entry name" value="Plug_dom_sf"/>
</dbReference>
<evidence type="ECO:0000256" key="4">
    <source>
        <dbReference type="ARBA" id="ARBA00022692"/>
    </source>
</evidence>
<dbReference type="InterPro" id="IPR036942">
    <property type="entry name" value="Beta-barrel_TonB_sf"/>
</dbReference>
<keyword evidence="8" id="KW-0732">Signal</keyword>
<feature type="domain" description="Secretin/TonB short N-terminal" evidence="9">
    <location>
        <begin position="65"/>
        <end position="116"/>
    </location>
</feature>
<keyword evidence="11" id="KW-1185">Reference proteome</keyword>
<organism evidence="10 11">
    <name type="scientific">Chitinophaga hostae</name>
    <dbReference type="NCBI Taxonomy" id="2831022"/>
    <lineage>
        <taxon>Bacteria</taxon>
        <taxon>Pseudomonadati</taxon>
        <taxon>Bacteroidota</taxon>
        <taxon>Chitinophagia</taxon>
        <taxon>Chitinophagales</taxon>
        <taxon>Chitinophagaceae</taxon>
        <taxon>Chitinophaga</taxon>
    </lineage>
</organism>
<dbReference type="Pfam" id="PF07660">
    <property type="entry name" value="STN"/>
    <property type="match status" value="1"/>
</dbReference>
<dbReference type="NCBIfam" id="TIGR04057">
    <property type="entry name" value="SusC_RagA_signa"/>
    <property type="match status" value="1"/>
</dbReference>
<sequence length="1111" mass="122386">MNNGFLPTNIYRQKWVKIMLLCGLLCSAAQLQTYAQSYLQKQTTINFSYETIASCLKKLQIKSAVNISYNESDVKKYSVNTLTFTDAGITTILDQLLKNTDLQYRTMNDGIVIFLKADVAANAAMRTISGTVNNAKEKVPVPGASILVKGTTRGAATNENGEFTIKVPADKNILVVSAVGMLSRELVITGETMDVQLSEDARTLGSIVVVGYGQVNKKDLTGSVSSIKTDDLKKMNSTSFDAALAGRTAGVNAVKATGAPGAVASIRIRGGTSVYGNNEPLYVIDGVPVEIGNGQGNAQYANDVYRQISPLASINPEDIESMDILKDASAAAIYGSRAANGVVIITTKRGRSGPKADISVGYTASAENFAKKYTMLNGPEFLQVMQTAYKNAGKPTPKDSVLYPGASTDWQHLLTRTAMTNNVYLNINGGSNNGNTLYSVSGSVTDQAGVIRNSGFKRYNLRSRLETTLFDRLRLGTNMNYSIMETTSGNTYYNVVRYRPDIPAYDSLGRYGTTPDSSQANPVAQLSRTNRERSQNMMMSFFAEVEVLKGLRWRSDLSYNIIKGDMLNYTPSSDVFEIRNSRTGSREDYTNNSSSRIFDNTLSYLKSVGSHNLNAVAGMSFQQSKSDFTNIKSNNFSDDESLNHLGGASILNTWSSGGTISGLQSYFLRANYNFAGKYYFTFTGRADESTKFSPGNRWAFFPSAALAYRLSEAGFMKPVSWLEDLKLRVSLGKTGSANFSDFQYTTLFTSGSFYARKNGMIVNDVPNPDIRWESTNQLDAAMDFSMFKSKLRGTIGYFRKFTRDMILYRSITMETGARQQYYNVGDFSNRGWEVQVGSDVIRRKNFNYITDVNITRIRSRVEKLNGGFDLNGVLVEGQSMGYFEGYKTAGIFQSQQEIDDLNKTAPEGFYQSAKTAPGDLKFVDVNGDGRITDADRGIIGKSEPDFYGGWNNIVRIGKWEITAFFNFSIGNSLYNNGRKSVMLFTSNTANYARDILTNSWSASNKGAGLPRLVNGDPNENGRDSDFFIEKAGFFKLKNLQIAYLFNTPALNRVRISNIRVFVTGGNLLTFTPYKGLDPEVNTAPASNFTQGYDSNIYPLTRSFTAGINVNL</sequence>
<dbReference type="SUPFAM" id="SSF56935">
    <property type="entry name" value="Porins"/>
    <property type="match status" value="1"/>
</dbReference>
<dbReference type="Gene3D" id="2.170.130.10">
    <property type="entry name" value="TonB-dependent receptor, plug domain"/>
    <property type="match status" value="1"/>
</dbReference>
<dbReference type="InterPro" id="IPR011662">
    <property type="entry name" value="Secretin/TonB_short_N"/>
</dbReference>
<dbReference type="Pfam" id="PF13715">
    <property type="entry name" value="CarbopepD_reg_2"/>
    <property type="match status" value="1"/>
</dbReference>
<evidence type="ECO:0000256" key="7">
    <source>
        <dbReference type="PROSITE-ProRule" id="PRU01360"/>
    </source>
</evidence>
<evidence type="ECO:0000313" key="11">
    <source>
        <dbReference type="Proteomes" id="UP000676386"/>
    </source>
</evidence>
<dbReference type="InterPro" id="IPR012910">
    <property type="entry name" value="Plug_dom"/>
</dbReference>
<dbReference type="SUPFAM" id="SSF49464">
    <property type="entry name" value="Carboxypeptidase regulatory domain-like"/>
    <property type="match status" value="1"/>
</dbReference>
<dbReference type="SMART" id="SM00965">
    <property type="entry name" value="STN"/>
    <property type="match status" value="1"/>
</dbReference>
<evidence type="ECO:0000256" key="2">
    <source>
        <dbReference type="ARBA" id="ARBA00022448"/>
    </source>
</evidence>
<keyword evidence="3 7" id="KW-1134">Transmembrane beta strand</keyword>
<dbReference type="NCBIfam" id="TIGR04056">
    <property type="entry name" value="OMP_RagA_SusC"/>
    <property type="match status" value="1"/>
</dbReference>
<dbReference type="Gene3D" id="2.60.40.1120">
    <property type="entry name" value="Carboxypeptidase-like, regulatory domain"/>
    <property type="match status" value="1"/>
</dbReference>
<name>A0ABS5J795_9BACT</name>
<dbReference type="InterPro" id="IPR008969">
    <property type="entry name" value="CarboxyPept-like_regulatory"/>
</dbReference>
<feature type="signal peptide" evidence="8">
    <location>
        <begin position="1"/>
        <end position="35"/>
    </location>
</feature>